<reference evidence="2 3" key="1">
    <citation type="submission" date="2016-12" db="EMBL/GenBank/DDBJ databases">
        <title>The genomes of Aspergillus section Nigri reveals drivers in fungal speciation.</title>
        <authorList>
            <consortium name="DOE Joint Genome Institute"/>
            <person name="Vesth T.C."/>
            <person name="Nybo J."/>
            <person name="Theobald S."/>
            <person name="Brandl J."/>
            <person name="Frisvad J.C."/>
            <person name="Nielsen K.F."/>
            <person name="Lyhne E.K."/>
            <person name="Kogle M.E."/>
            <person name="Kuo A."/>
            <person name="Riley R."/>
            <person name="Clum A."/>
            <person name="Nolan M."/>
            <person name="Lipzen A."/>
            <person name="Salamov A."/>
            <person name="Henrissat B."/>
            <person name="Wiebenga A."/>
            <person name="De Vries R.P."/>
            <person name="Grigoriev I.V."/>
            <person name="Mortensen U.H."/>
            <person name="Andersen M.R."/>
            <person name="Baker S.E."/>
        </authorList>
    </citation>
    <scope>NUCLEOTIDE SEQUENCE [LARGE SCALE GENOMIC DNA]</scope>
    <source>
        <strain evidence="2 3">IBT 23096</strain>
    </source>
</reference>
<protein>
    <recommendedName>
        <fullName evidence="1">C2H2-type domain-containing protein</fullName>
    </recommendedName>
</protein>
<sequence>MSWDLNLCMKPSETPIVPFFYYVSPQPDQLPSPSLPIEPCDGFFTLPLEIHQMVFELCDPPTLFPLMHTCSYTRRQCSNLFWRSLRNVCFQLEPMDSVWDGQFCLLYHCPSFASHVTQIDISLNLDQMSSTKDVRQGFWDRIRELFPSVSKVVLTCPNHIPNLLAGDIVTLHAAMALVFNLAPPGITPLITLEELDTTVLWSIDSQGDWHAAEDPWTPLRVLLPPKKLPPGILSDFIRAWQITSLIFWGQLGLRWLRRETYARFPTNGQIMCPAYNCDHTFRDRQSWRRHIFRSLHDPVRLWHREYPLSCAWDTPAEVKTILDARQQRIDRMSKEARALTAGLRHRAGRVETTQHKTFKRELRDQMILYGYLIPGMELKHSTLWNEADELFYADHYDHEQWEENNIDPDDFNEEDYFEEHFDEKDFL</sequence>
<evidence type="ECO:0000313" key="3">
    <source>
        <dbReference type="Proteomes" id="UP000234275"/>
    </source>
</evidence>
<feature type="domain" description="C2H2-type" evidence="1">
    <location>
        <begin position="272"/>
        <end position="296"/>
    </location>
</feature>
<dbReference type="Proteomes" id="UP000234275">
    <property type="component" value="Unassembled WGS sequence"/>
</dbReference>
<dbReference type="AlphaFoldDB" id="A0A2I2FW12"/>
<dbReference type="GeneID" id="36562749"/>
<dbReference type="SUPFAM" id="SSF81383">
    <property type="entry name" value="F-box domain"/>
    <property type="match status" value="1"/>
</dbReference>
<gene>
    <name evidence="2" type="ORF">P170DRAFT_512960</name>
</gene>
<dbReference type="InterPro" id="IPR036047">
    <property type="entry name" value="F-box-like_dom_sf"/>
</dbReference>
<name>A0A2I2FW12_9EURO</name>
<accession>A0A2I2FW12</accession>
<dbReference type="PROSITE" id="PS00028">
    <property type="entry name" value="ZINC_FINGER_C2H2_1"/>
    <property type="match status" value="1"/>
</dbReference>
<evidence type="ECO:0000259" key="1">
    <source>
        <dbReference type="PROSITE" id="PS00028"/>
    </source>
</evidence>
<dbReference type="EMBL" id="MSFO01000008">
    <property type="protein sequence ID" value="PLB44818.1"/>
    <property type="molecule type" value="Genomic_DNA"/>
</dbReference>
<comment type="caution">
    <text evidence="2">The sequence shown here is derived from an EMBL/GenBank/DDBJ whole genome shotgun (WGS) entry which is preliminary data.</text>
</comment>
<dbReference type="OrthoDB" id="4510983at2759"/>
<dbReference type="RefSeq" id="XP_024700120.1">
    <property type="nucleotide sequence ID" value="XM_024855043.1"/>
</dbReference>
<dbReference type="VEuPathDB" id="FungiDB:P170DRAFT_512960"/>
<keyword evidence="3" id="KW-1185">Reference proteome</keyword>
<dbReference type="InterPro" id="IPR013087">
    <property type="entry name" value="Znf_C2H2_type"/>
</dbReference>
<evidence type="ECO:0000313" key="2">
    <source>
        <dbReference type="EMBL" id="PLB44818.1"/>
    </source>
</evidence>
<organism evidence="2 3">
    <name type="scientific">Aspergillus steynii IBT 23096</name>
    <dbReference type="NCBI Taxonomy" id="1392250"/>
    <lineage>
        <taxon>Eukaryota</taxon>
        <taxon>Fungi</taxon>
        <taxon>Dikarya</taxon>
        <taxon>Ascomycota</taxon>
        <taxon>Pezizomycotina</taxon>
        <taxon>Eurotiomycetes</taxon>
        <taxon>Eurotiomycetidae</taxon>
        <taxon>Eurotiales</taxon>
        <taxon>Aspergillaceae</taxon>
        <taxon>Aspergillus</taxon>
        <taxon>Aspergillus subgen. Circumdati</taxon>
    </lineage>
</organism>
<proteinExistence type="predicted"/>